<dbReference type="SUPFAM" id="SSF52833">
    <property type="entry name" value="Thioredoxin-like"/>
    <property type="match status" value="1"/>
</dbReference>
<comment type="caution">
    <text evidence="1">The sequence shown here is derived from an EMBL/GenBank/DDBJ whole genome shotgun (WGS) entry which is preliminary data.</text>
</comment>
<name>A0A7Y6UBU3_PHOVU</name>
<evidence type="ECO:0000313" key="1">
    <source>
        <dbReference type="EMBL" id="NVB76390.1"/>
    </source>
</evidence>
<gene>
    <name evidence="1" type="ORF">HUV05_23435</name>
</gene>
<proteinExistence type="predicted"/>
<dbReference type="EMBL" id="JABWDJ010000428">
    <property type="protein sequence ID" value="NVB76390.1"/>
    <property type="molecule type" value="Genomic_DNA"/>
</dbReference>
<accession>A0A7Y6UBU3</accession>
<protein>
    <submittedName>
        <fullName evidence="1">(2Fe-2S) ferredoxin domain-containing protein</fullName>
    </submittedName>
</protein>
<dbReference type="Proteomes" id="UP000524321">
    <property type="component" value="Unassembled WGS sequence"/>
</dbReference>
<sequence length="104" mass="11331">MKILSIHDLATIRKRAEHNLSLREESNEKVTEKCYGLASGAQHLQILICGGTGCKASSSQGITDNLLKAIQKNEITDKVEVITVGCFGFCEKGPIVKIIPDNTF</sequence>
<dbReference type="CDD" id="cd02980">
    <property type="entry name" value="TRX_Fd_family"/>
    <property type="match status" value="1"/>
</dbReference>
<dbReference type="InterPro" id="IPR036249">
    <property type="entry name" value="Thioredoxin-like_sf"/>
</dbReference>
<dbReference type="Pfam" id="PF01257">
    <property type="entry name" value="2Fe-2S_thioredx"/>
    <property type="match status" value="1"/>
</dbReference>
<dbReference type="AlphaFoldDB" id="A0A7Y6UBU3"/>
<reference evidence="1 2" key="2">
    <citation type="submission" date="2020-07" db="EMBL/GenBank/DDBJ databases">
        <title>Bacterial metabolism rescues the inhibition of intestinal drug absorption by food and drug additives.</title>
        <authorList>
            <person name="Zou L."/>
            <person name="Spanogiannopoulos P."/>
            <person name="Chien H.-C."/>
            <person name="Pieper L.M."/>
            <person name="Cai W."/>
            <person name="Khuri N."/>
            <person name="Pottel J."/>
            <person name="Vora B."/>
            <person name="Ni Z."/>
            <person name="Tsakalozou E."/>
            <person name="Zhang W."/>
            <person name="Shoichet B.K."/>
            <person name="Giacomini K.M."/>
            <person name="Turnbaugh P.J."/>
        </authorList>
    </citation>
    <scope>NUCLEOTIDE SEQUENCE [LARGE SCALE GENOMIC DNA]</scope>
    <source>
        <strain evidence="1 2">B33</strain>
    </source>
</reference>
<evidence type="ECO:0000313" key="2">
    <source>
        <dbReference type="Proteomes" id="UP000524321"/>
    </source>
</evidence>
<dbReference type="Gene3D" id="3.40.30.10">
    <property type="entry name" value="Glutaredoxin"/>
    <property type="match status" value="1"/>
</dbReference>
<organism evidence="1 2">
    <name type="scientific">Phocaeicola vulgatus</name>
    <name type="common">Bacteroides vulgatus</name>
    <dbReference type="NCBI Taxonomy" id="821"/>
    <lineage>
        <taxon>Bacteria</taxon>
        <taxon>Pseudomonadati</taxon>
        <taxon>Bacteroidota</taxon>
        <taxon>Bacteroidia</taxon>
        <taxon>Bacteroidales</taxon>
        <taxon>Bacteroidaceae</taxon>
        <taxon>Phocaeicola</taxon>
    </lineage>
</organism>
<dbReference type="RefSeq" id="WP_176350884.1">
    <property type="nucleotide sequence ID" value="NZ_JABWDJ010000428.1"/>
</dbReference>
<feature type="non-terminal residue" evidence="1">
    <location>
        <position position="104"/>
    </location>
</feature>
<reference evidence="1 2" key="1">
    <citation type="submission" date="2020-04" db="EMBL/GenBank/DDBJ databases">
        <authorList>
            <person name="Pieper L."/>
        </authorList>
    </citation>
    <scope>NUCLEOTIDE SEQUENCE [LARGE SCALE GENOMIC DNA]</scope>
    <source>
        <strain evidence="1 2">B33</strain>
    </source>
</reference>